<dbReference type="SUPFAM" id="SSF55073">
    <property type="entry name" value="Nucleotide cyclase"/>
    <property type="match status" value="1"/>
</dbReference>
<dbReference type="Gene3D" id="3.20.20.450">
    <property type="entry name" value="EAL domain"/>
    <property type="match status" value="1"/>
</dbReference>
<dbReference type="SMART" id="SM00267">
    <property type="entry name" value="GGDEF"/>
    <property type="match status" value="1"/>
</dbReference>
<dbReference type="InterPro" id="IPR000160">
    <property type="entry name" value="GGDEF_dom"/>
</dbReference>
<feature type="transmembrane region" description="Helical" evidence="1">
    <location>
        <begin position="26"/>
        <end position="44"/>
    </location>
</feature>
<feature type="domain" description="EAL" evidence="2">
    <location>
        <begin position="504"/>
        <end position="755"/>
    </location>
</feature>
<evidence type="ECO:0000259" key="3">
    <source>
        <dbReference type="PROSITE" id="PS50887"/>
    </source>
</evidence>
<dbReference type="AlphaFoldDB" id="A0A841M0T1"/>
<reference evidence="4 5" key="1">
    <citation type="submission" date="2020-08" db="EMBL/GenBank/DDBJ databases">
        <title>Genomic Encyclopedia of Type Strains, Phase IV (KMG-IV): sequencing the most valuable type-strain genomes for metagenomic binning, comparative biology and taxonomic classification.</title>
        <authorList>
            <person name="Goeker M."/>
        </authorList>
    </citation>
    <scope>NUCLEOTIDE SEQUENCE [LARGE SCALE GENOMIC DNA]</scope>
    <source>
        <strain evidence="4 5">DSM 22336</strain>
    </source>
</reference>
<evidence type="ECO:0000313" key="5">
    <source>
        <dbReference type="Proteomes" id="UP000555393"/>
    </source>
</evidence>
<comment type="caution">
    <text evidence="4">The sequence shown here is derived from an EMBL/GenBank/DDBJ whole genome shotgun (WGS) entry which is preliminary data.</text>
</comment>
<dbReference type="InterPro" id="IPR035919">
    <property type="entry name" value="EAL_sf"/>
</dbReference>
<dbReference type="Gene3D" id="3.30.450.20">
    <property type="entry name" value="PAS domain"/>
    <property type="match status" value="1"/>
</dbReference>
<gene>
    <name evidence="4" type="ORF">FHS77_000489</name>
</gene>
<dbReference type="PANTHER" id="PTHR44757">
    <property type="entry name" value="DIGUANYLATE CYCLASE DGCP"/>
    <property type="match status" value="1"/>
</dbReference>
<feature type="transmembrane region" description="Helical" evidence="1">
    <location>
        <begin position="92"/>
        <end position="112"/>
    </location>
</feature>
<dbReference type="Proteomes" id="UP000555393">
    <property type="component" value="Unassembled WGS sequence"/>
</dbReference>
<organism evidence="4 5">
    <name type="scientific">Paenochrobactrum gallinarii</name>
    <dbReference type="NCBI Taxonomy" id="643673"/>
    <lineage>
        <taxon>Bacteria</taxon>
        <taxon>Pseudomonadati</taxon>
        <taxon>Pseudomonadota</taxon>
        <taxon>Alphaproteobacteria</taxon>
        <taxon>Hyphomicrobiales</taxon>
        <taxon>Brucellaceae</taxon>
        <taxon>Paenochrobactrum</taxon>
    </lineage>
</organism>
<dbReference type="Gene3D" id="3.30.70.270">
    <property type="match status" value="1"/>
</dbReference>
<feature type="transmembrane region" description="Helical" evidence="1">
    <location>
        <begin position="143"/>
        <end position="163"/>
    </location>
</feature>
<dbReference type="Pfam" id="PF12860">
    <property type="entry name" value="PAS_7"/>
    <property type="match status" value="1"/>
</dbReference>
<feature type="transmembrane region" description="Helical" evidence="1">
    <location>
        <begin position="50"/>
        <end position="67"/>
    </location>
</feature>
<dbReference type="InterPro" id="IPR052155">
    <property type="entry name" value="Biofilm_reg_signaling"/>
</dbReference>
<sequence length="769" mass="85349">MAIGRRTDIPEDVRLSFMRSLYGHRTTLWFGLIAHLVGCGVIFLKTRDVAYLWFCVGFCVVTSGRLFDMSRFDRARTEAMTHEQLNHWEGRYLIGASFVCLLLGLVCFYSTYVARDSFAELTSLAVLMGSVASIVGRNYPSAAAVLLMSISAIVPVLLGFFLGGTRFQMVAGLLLVPYFLTNIQMANGLRRFLFEAIMGKHSLSIVAGRFDAALNNMPQGLIMFDGDKKISVINDRAIEMLRIAEGTRIQGRSIETVLRYCSLQGVFPHNDFRNVSARMDEILSGLRKRDIFQFANNRYVECIGNQREDGGPVLILDDVTQRVEAEAQIQHMARYDSLTGLPNRSYFDTMVRSLKAQNPKVPYSGLIVIDINHFKHVNDTLGHHAGDELLRLFAVRLGELDSKCFVVSRFGGDEFVVYVAKLDHHDDIEAIVLHILDTVTGIYKLEAAQILVHVNMGVAICEAGKCNVSDMHIRADLALYEAKSNEHKKWAIFEEAMDVKYRNRQRLKGELRKAITDCALTVVYQPIVSAHSLRVVACEALSRWEHPELGAISPAEYIPLAEEMGIISEITRFMLRQACLDCAQWGGEVGVSVNLSAIDLANTNITLMIADALSNAKLPPHLLEVEVTESAIINDGYNTALVLQSLKNEGINIALDDFGTGYSSLSYLNSLPLTKVKVDRSFVRNIVEDRRSLMLLRGVTHLSHELGLGVTVEGVETEEQLALVRIAAGADLIQGYLMGKPMPVASVRDYIGRPIISSSGSVLPHHSST</sequence>
<dbReference type="NCBIfam" id="TIGR00254">
    <property type="entry name" value="GGDEF"/>
    <property type="match status" value="1"/>
</dbReference>
<dbReference type="PANTHER" id="PTHR44757:SF2">
    <property type="entry name" value="BIOFILM ARCHITECTURE MAINTENANCE PROTEIN MBAA"/>
    <property type="match status" value="1"/>
</dbReference>
<accession>A0A841M0T1</accession>
<dbReference type="CDD" id="cd01948">
    <property type="entry name" value="EAL"/>
    <property type="match status" value="1"/>
</dbReference>
<keyword evidence="1" id="KW-1133">Transmembrane helix</keyword>
<dbReference type="PROSITE" id="PS50883">
    <property type="entry name" value="EAL"/>
    <property type="match status" value="1"/>
</dbReference>
<keyword evidence="5" id="KW-1185">Reference proteome</keyword>
<dbReference type="EMBL" id="JACIIU010000001">
    <property type="protein sequence ID" value="MBB6259981.1"/>
    <property type="molecule type" value="Genomic_DNA"/>
</dbReference>
<feature type="domain" description="GGDEF" evidence="3">
    <location>
        <begin position="362"/>
        <end position="495"/>
    </location>
</feature>
<dbReference type="SMART" id="SM00052">
    <property type="entry name" value="EAL"/>
    <property type="match status" value="1"/>
</dbReference>
<evidence type="ECO:0000313" key="4">
    <source>
        <dbReference type="EMBL" id="MBB6259981.1"/>
    </source>
</evidence>
<dbReference type="InterPro" id="IPR043128">
    <property type="entry name" value="Rev_trsase/Diguanyl_cyclase"/>
</dbReference>
<dbReference type="RefSeq" id="WP_184219442.1">
    <property type="nucleotide sequence ID" value="NZ_JACIIU010000001.1"/>
</dbReference>
<dbReference type="Pfam" id="PF00990">
    <property type="entry name" value="GGDEF"/>
    <property type="match status" value="1"/>
</dbReference>
<keyword evidence="1" id="KW-0812">Transmembrane</keyword>
<protein>
    <submittedName>
        <fullName evidence="4">Diguanylate cyclase (GGDEF)-like protein</fullName>
    </submittedName>
</protein>
<dbReference type="Pfam" id="PF00563">
    <property type="entry name" value="EAL"/>
    <property type="match status" value="1"/>
</dbReference>
<name>A0A841M0T1_9HYPH</name>
<dbReference type="SUPFAM" id="SSF141868">
    <property type="entry name" value="EAL domain-like"/>
    <property type="match status" value="1"/>
</dbReference>
<dbReference type="PROSITE" id="PS50887">
    <property type="entry name" value="GGDEF"/>
    <property type="match status" value="1"/>
</dbReference>
<evidence type="ECO:0000259" key="2">
    <source>
        <dbReference type="PROSITE" id="PS50883"/>
    </source>
</evidence>
<dbReference type="InterPro" id="IPR001633">
    <property type="entry name" value="EAL_dom"/>
</dbReference>
<proteinExistence type="predicted"/>
<keyword evidence="1" id="KW-0472">Membrane</keyword>
<dbReference type="InterPro" id="IPR029787">
    <property type="entry name" value="Nucleotide_cyclase"/>
</dbReference>
<evidence type="ECO:0000256" key="1">
    <source>
        <dbReference type="SAM" id="Phobius"/>
    </source>
</evidence>
<dbReference type="CDD" id="cd01949">
    <property type="entry name" value="GGDEF"/>
    <property type="match status" value="1"/>
</dbReference>
<feature type="transmembrane region" description="Helical" evidence="1">
    <location>
        <begin position="169"/>
        <end position="189"/>
    </location>
</feature>